<feature type="signal peptide" evidence="1">
    <location>
        <begin position="1"/>
        <end position="17"/>
    </location>
</feature>
<evidence type="ECO:0008006" key="4">
    <source>
        <dbReference type="Google" id="ProtNLM"/>
    </source>
</evidence>
<organism evidence="2 3">
    <name type="scientific">Phytophthora nicotianae P1976</name>
    <dbReference type="NCBI Taxonomy" id="1317066"/>
    <lineage>
        <taxon>Eukaryota</taxon>
        <taxon>Sar</taxon>
        <taxon>Stramenopiles</taxon>
        <taxon>Oomycota</taxon>
        <taxon>Peronosporomycetes</taxon>
        <taxon>Peronosporales</taxon>
        <taxon>Peronosporaceae</taxon>
        <taxon>Phytophthora</taxon>
    </lineage>
</organism>
<feature type="chain" id="PRO_5001752727" description="RxLR effector protein" evidence="1">
    <location>
        <begin position="18"/>
        <end position="87"/>
    </location>
</feature>
<dbReference type="Proteomes" id="UP000028582">
    <property type="component" value="Unassembled WGS sequence"/>
</dbReference>
<reference evidence="2 3" key="1">
    <citation type="submission" date="2013-11" db="EMBL/GenBank/DDBJ databases">
        <title>The Genome Sequence of Phytophthora parasitica P1976.</title>
        <authorList>
            <consortium name="The Broad Institute Genomics Platform"/>
            <person name="Russ C."/>
            <person name="Tyler B."/>
            <person name="Panabieres F."/>
            <person name="Shan W."/>
            <person name="Tripathy S."/>
            <person name="Grunwald N."/>
            <person name="Machado M."/>
            <person name="Johnson C.S."/>
            <person name="Walker B."/>
            <person name="Young S."/>
            <person name="Zeng Q."/>
            <person name="Gargeya S."/>
            <person name="Fitzgerald M."/>
            <person name="Haas B."/>
            <person name="Abouelleil A."/>
            <person name="Allen A.W."/>
            <person name="Alvarado L."/>
            <person name="Arachchi H.M."/>
            <person name="Berlin A.M."/>
            <person name="Chapman S.B."/>
            <person name="Gainer-Dewar J."/>
            <person name="Goldberg J."/>
            <person name="Griggs A."/>
            <person name="Gujja S."/>
            <person name="Hansen M."/>
            <person name="Howarth C."/>
            <person name="Imamovic A."/>
            <person name="Ireland A."/>
            <person name="Larimer J."/>
            <person name="McCowan C."/>
            <person name="Murphy C."/>
            <person name="Pearson M."/>
            <person name="Poon T.W."/>
            <person name="Priest M."/>
            <person name="Roberts A."/>
            <person name="Saif S."/>
            <person name="Shea T."/>
            <person name="Sisk P."/>
            <person name="Sykes S."/>
            <person name="Wortman J."/>
            <person name="Nusbaum C."/>
            <person name="Birren B."/>
        </authorList>
    </citation>
    <scope>NUCLEOTIDE SEQUENCE [LARGE SCALE GENOMIC DNA]</scope>
    <source>
        <strain evidence="2 3">P1976</strain>
    </source>
</reference>
<dbReference type="AlphaFoldDB" id="A0A080Z638"/>
<name>A0A080Z638_PHYNI</name>
<comment type="caution">
    <text evidence="2">The sequence shown here is derived from an EMBL/GenBank/DDBJ whole genome shotgun (WGS) entry which is preliminary data.</text>
</comment>
<gene>
    <name evidence="2" type="ORF">F444_19969</name>
</gene>
<evidence type="ECO:0000256" key="1">
    <source>
        <dbReference type="SAM" id="SignalP"/>
    </source>
</evidence>
<sequence length="87" mass="9333">MKVILILAVMVIAIVSAKTPQSPSKPLLTGQRCDDNLQVQDESGVDSVIEHVASVVESPTPVTNTIDSALPDAPTVQVEVLRRRRTS</sequence>
<evidence type="ECO:0000313" key="2">
    <source>
        <dbReference type="EMBL" id="ETO62099.1"/>
    </source>
</evidence>
<evidence type="ECO:0000313" key="3">
    <source>
        <dbReference type="Proteomes" id="UP000028582"/>
    </source>
</evidence>
<protein>
    <recommendedName>
        <fullName evidence="4">RxLR effector protein</fullName>
    </recommendedName>
</protein>
<keyword evidence="1" id="KW-0732">Signal</keyword>
<accession>A0A080Z638</accession>
<dbReference type="EMBL" id="ANJA01003668">
    <property type="protein sequence ID" value="ETO62099.1"/>
    <property type="molecule type" value="Genomic_DNA"/>
</dbReference>
<proteinExistence type="predicted"/>